<name>A0A3N6NKK2_9CYAN</name>
<dbReference type="Proteomes" id="UP000269154">
    <property type="component" value="Unassembled WGS sequence"/>
</dbReference>
<dbReference type="AlphaFoldDB" id="A0A3N6NKK2"/>
<dbReference type="RefSeq" id="WP_124146979.1">
    <property type="nucleotide sequence ID" value="NZ_CAWOKI010000210.1"/>
</dbReference>
<proteinExistence type="predicted"/>
<keyword evidence="3" id="KW-1185">Reference proteome</keyword>
<keyword evidence="1" id="KW-0472">Membrane</keyword>
<dbReference type="EMBL" id="RCBY01000152">
    <property type="protein sequence ID" value="RQH32640.1"/>
    <property type="molecule type" value="Genomic_DNA"/>
</dbReference>
<keyword evidence="1" id="KW-1133">Transmembrane helix</keyword>
<accession>A0A3N6NKK2</accession>
<dbReference type="NCBIfam" id="NF045624">
    <property type="entry name" value="filament_FraC"/>
    <property type="match status" value="1"/>
</dbReference>
<dbReference type="InterPro" id="IPR054663">
    <property type="entry name" value="FraC"/>
</dbReference>
<evidence type="ECO:0000313" key="2">
    <source>
        <dbReference type="EMBL" id="RQH32640.1"/>
    </source>
</evidence>
<keyword evidence="1" id="KW-0812">Transmembrane</keyword>
<organism evidence="2 3">
    <name type="scientific">Okeania hirsuta</name>
    <dbReference type="NCBI Taxonomy" id="1458930"/>
    <lineage>
        <taxon>Bacteria</taxon>
        <taxon>Bacillati</taxon>
        <taxon>Cyanobacteriota</taxon>
        <taxon>Cyanophyceae</taxon>
        <taxon>Oscillatoriophycideae</taxon>
        <taxon>Oscillatoriales</taxon>
        <taxon>Microcoleaceae</taxon>
        <taxon>Okeania</taxon>
    </lineage>
</organism>
<reference evidence="2 3" key="1">
    <citation type="journal article" date="2018" name="ACS Chem. Biol.">
        <title>Ketoreductase domain dysfunction expands chemodiversity: malyngamide biosynthesis in the cyanobacterium Okeania hirsuta.</title>
        <authorList>
            <person name="Moss N.A."/>
            <person name="Leao T."/>
            <person name="Rankin M."/>
            <person name="McCullough T.M."/>
            <person name="Qu P."/>
            <person name="Korobeynikov A."/>
            <person name="Smith J.L."/>
            <person name="Gerwick L."/>
            <person name="Gerwick W.H."/>
        </authorList>
    </citation>
    <scope>NUCLEOTIDE SEQUENCE [LARGE SCALE GENOMIC DNA]</scope>
    <source>
        <strain evidence="2 3">PAB10Feb10-1</strain>
    </source>
</reference>
<feature type="transmembrane region" description="Helical" evidence="1">
    <location>
        <begin position="141"/>
        <end position="161"/>
    </location>
</feature>
<dbReference type="Pfam" id="PF24301">
    <property type="entry name" value="FraC"/>
    <property type="match status" value="1"/>
</dbReference>
<dbReference type="OrthoDB" id="454780at2"/>
<comment type="caution">
    <text evidence="2">The sequence shown here is derived from an EMBL/GenBank/DDBJ whole genome shotgun (WGS) entry which is preliminary data.</text>
</comment>
<evidence type="ECO:0000256" key="1">
    <source>
        <dbReference type="SAM" id="Phobius"/>
    </source>
</evidence>
<evidence type="ECO:0000313" key="3">
    <source>
        <dbReference type="Proteomes" id="UP000269154"/>
    </source>
</evidence>
<feature type="transmembrane region" description="Helical" evidence="1">
    <location>
        <begin position="86"/>
        <end position="112"/>
    </location>
</feature>
<feature type="transmembrane region" description="Helical" evidence="1">
    <location>
        <begin position="6"/>
        <end position="29"/>
    </location>
</feature>
<sequence>MNLTILPLRAIVSGSLILLLVIAIESFFLQYRLNFIPKVSVEYATVMNLISTCIGWISFFYVVSIVPGLLEKEIVAYILFGKIGTIYPVFILFIFLSFLISLIVKFIGFNFCENLWNEKPKNSGNMIDLSRALGELRTPKFLVITLAHTCSHLAIVSILFLQRFELT</sequence>
<feature type="transmembrane region" description="Helical" evidence="1">
    <location>
        <begin position="41"/>
        <end position="66"/>
    </location>
</feature>
<evidence type="ECO:0008006" key="4">
    <source>
        <dbReference type="Google" id="ProtNLM"/>
    </source>
</evidence>
<gene>
    <name evidence="2" type="ORF">D5R40_22180</name>
</gene>
<protein>
    <recommendedName>
        <fullName evidence="4">Filament integrity protein fraC</fullName>
    </recommendedName>
</protein>